<protein>
    <submittedName>
        <fullName evidence="1">Uncharacterized protein</fullName>
    </submittedName>
</protein>
<evidence type="ECO:0000313" key="2">
    <source>
        <dbReference type="Proteomes" id="UP000259683"/>
    </source>
</evidence>
<accession>A0A385EGQ3</accession>
<name>A0A385EGQ3_9CAUD</name>
<organism evidence="1 2">
    <name type="scientific">Caulobacter phage CcrSC</name>
    <dbReference type="NCBI Taxonomy" id="2283272"/>
    <lineage>
        <taxon>Viruses</taxon>
        <taxon>Duplodnaviria</taxon>
        <taxon>Heunggongvirae</taxon>
        <taxon>Uroviricota</taxon>
        <taxon>Caudoviricetes</taxon>
        <taxon>Jeanschmidtviridae</taxon>
        <taxon>Bertelyvirus</taxon>
        <taxon>Bertelyvirus SC</taxon>
    </lineage>
</organism>
<dbReference type="EMBL" id="MH588547">
    <property type="protein sequence ID" value="AXQ69979.1"/>
    <property type="molecule type" value="Genomic_DNA"/>
</dbReference>
<keyword evidence="2" id="KW-1185">Reference proteome</keyword>
<reference evidence="1" key="2">
    <citation type="submission" date="2021-07" db="EMBL/GenBank/DDBJ databases">
        <title>Giant CbK-like Caulobacter bacteriophages have genetically divergent genomes.</title>
        <authorList>
            <person name="Wilson K."/>
            <person name="Ely B."/>
        </authorList>
    </citation>
    <scope>NUCLEOTIDE SEQUENCE</scope>
</reference>
<dbReference type="Proteomes" id="UP000259683">
    <property type="component" value="Segment"/>
</dbReference>
<reference evidence="1" key="1">
    <citation type="submission" date="2018-07" db="EMBL/GenBank/DDBJ databases">
        <authorList>
            <person name="Wilson K.M."/>
            <person name="Ely B."/>
        </authorList>
    </citation>
    <scope>NUCLEOTIDE SEQUENCE</scope>
</reference>
<sequence>MARRAPFDFVQRTALARTYLDDGAPFSAARILEELAKDIREAGEERNRALEAALEGKTK</sequence>
<gene>
    <name evidence="1" type="ORF">CcrSC_gp397</name>
</gene>
<proteinExistence type="predicted"/>
<evidence type="ECO:0000313" key="1">
    <source>
        <dbReference type="EMBL" id="AXQ69979.1"/>
    </source>
</evidence>